<dbReference type="Proteomes" id="UP001151760">
    <property type="component" value="Unassembled WGS sequence"/>
</dbReference>
<accession>A0ABQ5D621</accession>
<evidence type="ECO:0000313" key="2">
    <source>
        <dbReference type="EMBL" id="GJT34730.1"/>
    </source>
</evidence>
<evidence type="ECO:0000313" key="3">
    <source>
        <dbReference type="Proteomes" id="UP001151760"/>
    </source>
</evidence>
<gene>
    <name evidence="2" type="ORF">Tco_0925149</name>
</gene>
<comment type="caution">
    <text evidence="2">The sequence shown here is derived from an EMBL/GenBank/DDBJ whole genome shotgun (WGS) entry which is preliminary data.</text>
</comment>
<sequence length="67" mass="7544">MMMASKSYEKHPAHKALYDALIQSLLVDEDDMDRAAAMELSPQLKRKRDDQDQGPSAGPNQGKKTKR</sequence>
<keyword evidence="3" id="KW-1185">Reference proteome</keyword>
<organism evidence="2 3">
    <name type="scientific">Tanacetum coccineum</name>
    <dbReference type="NCBI Taxonomy" id="301880"/>
    <lineage>
        <taxon>Eukaryota</taxon>
        <taxon>Viridiplantae</taxon>
        <taxon>Streptophyta</taxon>
        <taxon>Embryophyta</taxon>
        <taxon>Tracheophyta</taxon>
        <taxon>Spermatophyta</taxon>
        <taxon>Magnoliopsida</taxon>
        <taxon>eudicotyledons</taxon>
        <taxon>Gunneridae</taxon>
        <taxon>Pentapetalae</taxon>
        <taxon>asterids</taxon>
        <taxon>campanulids</taxon>
        <taxon>Asterales</taxon>
        <taxon>Asteraceae</taxon>
        <taxon>Asteroideae</taxon>
        <taxon>Anthemideae</taxon>
        <taxon>Anthemidinae</taxon>
        <taxon>Tanacetum</taxon>
    </lineage>
</organism>
<feature type="region of interest" description="Disordered" evidence="1">
    <location>
        <begin position="36"/>
        <end position="67"/>
    </location>
</feature>
<reference evidence="2" key="1">
    <citation type="journal article" date="2022" name="Int. J. Mol. Sci.">
        <title>Draft Genome of Tanacetum Coccineum: Genomic Comparison of Closely Related Tanacetum-Family Plants.</title>
        <authorList>
            <person name="Yamashiro T."/>
            <person name="Shiraishi A."/>
            <person name="Nakayama K."/>
            <person name="Satake H."/>
        </authorList>
    </citation>
    <scope>NUCLEOTIDE SEQUENCE</scope>
</reference>
<dbReference type="EMBL" id="BQNB010014989">
    <property type="protein sequence ID" value="GJT34730.1"/>
    <property type="molecule type" value="Genomic_DNA"/>
</dbReference>
<proteinExistence type="predicted"/>
<name>A0ABQ5D621_9ASTR</name>
<evidence type="ECO:0000256" key="1">
    <source>
        <dbReference type="SAM" id="MobiDB-lite"/>
    </source>
</evidence>
<reference evidence="2" key="2">
    <citation type="submission" date="2022-01" db="EMBL/GenBank/DDBJ databases">
        <authorList>
            <person name="Yamashiro T."/>
            <person name="Shiraishi A."/>
            <person name="Satake H."/>
            <person name="Nakayama K."/>
        </authorList>
    </citation>
    <scope>NUCLEOTIDE SEQUENCE</scope>
</reference>
<protein>
    <submittedName>
        <fullName evidence="2">Uncharacterized protein</fullName>
    </submittedName>
</protein>